<dbReference type="Pfam" id="PF00034">
    <property type="entry name" value="Cytochrom_C"/>
    <property type="match status" value="1"/>
</dbReference>
<keyword evidence="5" id="KW-0408">Iron</keyword>
<evidence type="ECO:0000313" key="7">
    <source>
        <dbReference type="Proteomes" id="UP000064201"/>
    </source>
</evidence>
<evidence type="ECO:0000256" key="2">
    <source>
        <dbReference type="ARBA" id="ARBA00022617"/>
    </source>
</evidence>
<gene>
    <name evidence="6" type="ORF">TVD_12525</name>
</gene>
<keyword evidence="1" id="KW-0813">Transport</keyword>
<evidence type="ECO:0000256" key="4">
    <source>
        <dbReference type="ARBA" id="ARBA00022982"/>
    </source>
</evidence>
<dbReference type="STRING" id="106634.TVD_12525"/>
<dbReference type="InterPro" id="IPR036909">
    <property type="entry name" value="Cyt_c-like_dom_sf"/>
</dbReference>
<keyword evidence="2" id="KW-0349">Heme</keyword>
<organism evidence="6 7">
    <name type="scientific">Thioalkalivibrio versutus</name>
    <dbReference type="NCBI Taxonomy" id="106634"/>
    <lineage>
        <taxon>Bacteria</taxon>
        <taxon>Pseudomonadati</taxon>
        <taxon>Pseudomonadota</taxon>
        <taxon>Gammaproteobacteria</taxon>
        <taxon>Chromatiales</taxon>
        <taxon>Ectothiorhodospiraceae</taxon>
        <taxon>Thioalkalivibrio</taxon>
    </lineage>
</organism>
<keyword evidence="7" id="KW-1185">Reference proteome</keyword>
<dbReference type="InterPro" id="IPR050597">
    <property type="entry name" value="Cytochrome_c_Oxidase_Subunit"/>
</dbReference>
<evidence type="ECO:0000256" key="1">
    <source>
        <dbReference type="ARBA" id="ARBA00022448"/>
    </source>
</evidence>
<name>A0A0G3G712_9GAMM</name>
<accession>A0A0G3G712</accession>
<dbReference type="EMBL" id="CP011367">
    <property type="protein sequence ID" value="AKJ96129.1"/>
    <property type="molecule type" value="Genomic_DNA"/>
</dbReference>
<dbReference type="PATRIC" id="fig|106634.4.peg.2552"/>
<reference evidence="6 7" key="1">
    <citation type="submission" date="2015-04" db="EMBL/GenBank/DDBJ databases">
        <title>Complete Sequence for the Genome of the Thioalkalivibrio versutus D301.</title>
        <authorList>
            <person name="Mu T."/>
            <person name="Zhou J."/>
            <person name="Xu X."/>
        </authorList>
    </citation>
    <scope>NUCLEOTIDE SEQUENCE [LARGE SCALE GENOMIC DNA]</scope>
    <source>
        <strain evidence="6 7">D301</strain>
    </source>
</reference>
<sequence length="107" mass="11148">MKTKLFVLAGIAGSVLMLSSAAQAADIQAGQSKYQNTCASCHGAQGKGQAIFPALAGKDADTVASLLERYRAGEEVGDHTALMRPQAQGLSDDDIANLSNYIATEFN</sequence>
<dbReference type="GO" id="GO:0020037">
    <property type="term" value="F:heme binding"/>
    <property type="evidence" value="ECO:0007669"/>
    <property type="project" value="InterPro"/>
</dbReference>
<dbReference type="InterPro" id="IPR009056">
    <property type="entry name" value="Cyt_c-like_dom"/>
</dbReference>
<keyword evidence="4" id="KW-0249">Electron transport</keyword>
<dbReference type="GO" id="GO:0046872">
    <property type="term" value="F:metal ion binding"/>
    <property type="evidence" value="ECO:0007669"/>
    <property type="project" value="UniProtKB-KW"/>
</dbReference>
<dbReference type="SUPFAM" id="SSF46626">
    <property type="entry name" value="Cytochrome c"/>
    <property type="match status" value="1"/>
</dbReference>
<protein>
    <submittedName>
        <fullName evidence="6">Cytochrome C</fullName>
    </submittedName>
</protein>
<evidence type="ECO:0000256" key="3">
    <source>
        <dbReference type="ARBA" id="ARBA00022723"/>
    </source>
</evidence>
<dbReference type="PANTHER" id="PTHR33751">
    <property type="entry name" value="CBB3-TYPE CYTOCHROME C OXIDASE SUBUNIT FIXP"/>
    <property type="match status" value="1"/>
</dbReference>
<dbReference type="KEGG" id="tvr:TVD_12525"/>
<keyword evidence="3" id="KW-0479">Metal-binding</keyword>
<dbReference type="OrthoDB" id="9796421at2"/>
<dbReference type="AlphaFoldDB" id="A0A0G3G712"/>
<dbReference type="Proteomes" id="UP000064201">
    <property type="component" value="Chromosome"/>
</dbReference>
<evidence type="ECO:0000313" key="6">
    <source>
        <dbReference type="EMBL" id="AKJ96129.1"/>
    </source>
</evidence>
<evidence type="ECO:0000256" key="5">
    <source>
        <dbReference type="ARBA" id="ARBA00023004"/>
    </source>
</evidence>
<dbReference type="PANTHER" id="PTHR33751:SF9">
    <property type="entry name" value="CYTOCHROME C4"/>
    <property type="match status" value="1"/>
</dbReference>
<dbReference type="Gene3D" id="1.10.760.10">
    <property type="entry name" value="Cytochrome c-like domain"/>
    <property type="match status" value="1"/>
</dbReference>
<dbReference type="RefSeq" id="WP_018145150.1">
    <property type="nucleotide sequence ID" value="NZ_CP011367.1"/>
</dbReference>
<proteinExistence type="predicted"/>
<dbReference type="PROSITE" id="PS51007">
    <property type="entry name" value="CYTC"/>
    <property type="match status" value="1"/>
</dbReference>
<dbReference type="GO" id="GO:0009055">
    <property type="term" value="F:electron transfer activity"/>
    <property type="evidence" value="ECO:0007669"/>
    <property type="project" value="InterPro"/>
</dbReference>